<dbReference type="HAMAP" id="MF_01161">
    <property type="entry name" value="tRNA_Ile_lys_synt"/>
    <property type="match status" value="1"/>
</dbReference>
<dbReference type="Pfam" id="PF01171">
    <property type="entry name" value="ATP_bind_3"/>
    <property type="match status" value="1"/>
</dbReference>
<keyword evidence="2 8" id="KW-0963">Cytoplasm</keyword>
<comment type="caution">
    <text evidence="10">The sequence shown here is derived from an EMBL/GenBank/DDBJ whole genome shotgun (WGS) entry which is preliminary data.</text>
</comment>
<feature type="binding site" evidence="8">
    <location>
        <begin position="28"/>
        <end position="33"/>
    </location>
    <ligand>
        <name>ATP</name>
        <dbReference type="ChEBI" id="CHEBI:30616"/>
    </ligand>
</feature>
<dbReference type="CDD" id="cd01992">
    <property type="entry name" value="TilS_N"/>
    <property type="match status" value="1"/>
</dbReference>
<comment type="subcellular location">
    <subcellularLocation>
        <location evidence="1 8">Cytoplasm</location>
    </subcellularLocation>
</comment>
<dbReference type="GO" id="GO:0032267">
    <property type="term" value="F:tRNA(Ile)-lysidine synthase activity"/>
    <property type="evidence" value="ECO:0007669"/>
    <property type="project" value="UniProtKB-EC"/>
</dbReference>
<keyword evidence="5 8" id="KW-0547">Nucleotide-binding</keyword>
<dbReference type="InterPro" id="IPR012094">
    <property type="entry name" value="tRNA_Ile_lys_synt"/>
</dbReference>
<comment type="domain">
    <text evidence="8">The N-terminal region contains the highly conserved SGGXDS motif, predicted to be a P-loop motif involved in ATP binding.</text>
</comment>
<dbReference type="InterPro" id="IPR012795">
    <property type="entry name" value="tRNA_Ile_lys_synt_N"/>
</dbReference>
<evidence type="ECO:0000256" key="4">
    <source>
        <dbReference type="ARBA" id="ARBA00022694"/>
    </source>
</evidence>
<gene>
    <name evidence="8 10" type="primary">tilS</name>
    <name evidence="10" type="ORF">ACFSQ3_15510</name>
</gene>
<dbReference type="EMBL" id="JBHUMA010000009">
    <property type="protein sequence ID" value="MFD2600361.1"/>
    <property type="molecule type" value="Genomic_DNA"/>
</dbReference>
<dbReference type="InterPro" id="IPR012796">
    <property type="entry name" value="Lysidine-tRNA-synth_C"/>
</dbReference>
<evidence type="ECO:0000256" key="1">
    <source>
        <dbReference type="ARBA" id="ARBA00004496"/>
    </source>
</evidence>
<dbReference type="PANTHER" id="PTHR43033:SF1">
    <property type="entry name" value="TRNA(ILE)-LYSIDINE SYNTHASE-RELATED"/>
    <property type="match status" value="1"/>
</dbReference>
<dbReference type="NCBIfam" id="TIGR02433">
    <property type="entry name" value="lysidine_TilS_C"/>
    <property type="match status" value="1"/>
</dbReference>
<name>A0ABW5NMP1_9SPHI</name>
<keyword evidence="6 8" id="KW-0067">ATP-binding</keyword>
<dbReference type="Gene3D" id="3.40.50.620">
    <property type="entry name" value="HUPs"/>
    <property type="match status" value="1"/>
</dbReference>
<dbReference type="Pfam" id="PF11734">
    <property type="entry name" value="TilS_C"/>
    <property type="match status" value="1"/>
</dbReference>
<dbReference type="SUPFAM" id="SSF52402">
    <property type="entry name" value="Adenine nucleotide alpha hydrolases-like"/>
    <property type="match status" value="1"/>
</dbReference>
<dbReference type="InterPro" id="IPR011063">
    <property type="entry name" value="TilS/TtcA_N"/>
</dbReference>
<comment type="catalytic activity">
    <reaction evidence="7 8">
        <text>cytidine(34) in tRNA(Ile2) + L-lysine + ATP = lysidine(34) in tRNA(Ile2) + AMP + diphosphate + H(+)</text>
        <dbReference type="Rhea" id="RHEA:43744"/>
        <dbReference type="Rhea" id="RHEA-COMP:10625"/>
        <dbReference type="Rhea" id="RHEA-COMP:10670"/>
        <dbReference type="ChEBI" id="CHEBI:15378"/>
        <dbReference type="ChEBI" id="CHEBI:30616"/>
        <dbReference type="ChEBI" id="CHEBI:32551"/>
        <dbReference type="ChEBI" id="CHEBI:33019"/>
        <dbReference type="ChEBI" id="CHEBI:82748"/>
        <dbReference type="ChEBI" id="CHEBI:83665"/>
        <dbReference type="ChEBI" id="CHEBI:456215"/>
        <dbReference type="EC" id="6.3.4.19"/>
    </reaction>
</comment>
<evidence type="ECO:0000313" key="10">
    <source>
        <dbReference type="EMBL" id="MFD2600361.1"/>
    </source>
</evidence>
<dbReference type="PANTHER" id="PTHR43033">
    <property type="entry name" value="TRNA(ILE)-LYSIDINE SYNTHASE-RELATED"/>
    <property type="match status" value="1"/>
</dbReference>
<evidence type="ECO:0000256" key="2">
    <source>
        <dbReference type="ARBA" id="ARBA00022490"/>
    </source>
</evidence>
<keyword evidence="11" id="KW-1185">Reference proteome</keyword>
<dbReference type="InterPro" id="IPR014729">
    <property type="entry name" value="Rossmann-like_a/b/a_fold"/>
</dbReference>
<comment type="similarity">
    <text evidence="8">Belongs to the tRNA(Ile)-lysidine synthase family.</text>
</comment>
<evidence type="ECO:0000256" key="6">
    <source>
        <dbReference type="ARBA" id="ARBA00022840"/>
    </source>
</evidence>
<evidence type="ECO:0000313" key="11">
    <source>
        <dbReference type="Proteomes" id="UP001597393"/>
    </source>
</evidence>
<feature type="domain" description="Lysidine-tRNA(Ile) synthetase C-terminal" evidence="9">
    <location>
        <begin position="368"/>
        <end position="442"/>
    </location>
</feature>
<organism evidence="10 11">
    <name type="scientific">Sphingobacterium corticis</name>
    <dbReference type="NCBI Taxonomy" id="1812823"/>
    <lineage>
        <taxon>Bacteria</taxon>
        <taxon>Pseudomonadati</taxon>
        <taxon>Bacteroidota</taxon>
        <taxon>Sphingobacteriia</taxon>
        <taxon>Sphingobacteriales</taxon>
        <taxon>Sphingobacteriaceae</taxon>
        <taxon>Sphingobacterium</taxon>
    </lineage>
</organism>
<dbReference type="SUPFAM" id="SSF56037">
    <property type="entry name" value="PheT/TilS domain"/>
    <property type="match status" value="1"/>
</dbReference>
<evidence type="ECO:0000256" key="8">
    <source>
        <dbReference type="HAMAP-Rule" id="MF_01161"/>
    </source>
</evidence>
<comment type="function">
    <text evidence="8">Ligates lysine onto the cytidine present at position 34 of the AUA codon-specific tRNA(Ile) that contains the anticodon CAU, in an ATP-dependent manner. Cytidine is converted to lysidine, thus changing the amino acid specificity of the tRNA from methionine to isoleucine.</text>
</comment>
<accession>A0ABW5NMP1</accession>
<keyword evidence="3 8" id="KW-0436">Ligase</keyword>
<dbReference type="EC" id="6.3.4.19" evidence="8"/>
<evidence type="ECO:0000259" key="9">
    <source>
        <dbReference type="SMART" id="SM00977"/>
    </source>
</evidence>
<dbReference type="NCBIfam" id="TIGR02432">
    <property type="entry name" value="lysidine_TilS_N"/>
    <property type="match status" value="1"/>
</dbReference>
<sequence>MDILQRLAEYIATEKLFNREDHLLLAVSGGKDSMLMAELLWQLGYDISIAHCNFQLRGAESDLDQQLVVDFAAKRKIPCYHQKMETEAYAKKHGVSIQMSARALRYDWFETLRKELELDYIAIAQHQQDHIETVFVNLVRGTGLSGLKGISAKRDYIVRPLLWITIEEITNAVQLLQVPYRDDQSNFSTKYIRNKIRLNILPQFREIRSDFDNVMLENIERFEETQSLLTRLTDQIRRSTFKENGNQIEILKEDLSDYLTDLPLLYELFKPFGFEKNVLEDLVRSQLLNIGSRFESERYQLTIDRQVLILREKNNAALAEQCMSETDKQIDIHGKTFKLTLHTVRENMLLGNAPNSAAIDQEKLIFPLRIRSWEVGDRFIPLGMNGSKKISDFFIQQKIPLTEKKHIPLLVNGNGEIIWIVGYRLDNRYKITENTKKVATFVYS</sequence>
<dbReference type="RefSeq" id="WP_380870500.1">
    <property type="nucleotide sequence ID" value="NZ_JBHUMA010000009.1"/>
</dbReference>
<dbReference type="SMART" id="SM00977">
    <property type="entry name" value="TilS_C"/>
    <property type="match status" value="1"/>
</dbReference>
<evidence type="ECO:0000256" key="5">
    <source>
        <dbReference type="ARBA" id="ARBA00022741"/>
    </source>
</evidence>
<reference evidence="11" key="1">
    <citation type="journal article" date="2019" name="Int. J. Syst. Evol. Microbiol.">
        <title>The Global Catalogue of Microorganisms (GCM) 10K type strain sequencing project: providing services to taxonomists for standard genome sequencing and annotation.</title>
        <authorList>
            <consortium name="The Broad Institute Genomics Platform"/>
            <consortium name="The Broad Institute Genome Sequencing Center for Infectious Disease"/>
            <person name="Wu L."/>
            <person name="Ma J."/>
        </authorList>
    </citation>
    <scope>NUCLEOTIDE SEQUENCE [LARGE SCALE GENOMIC DNA]</scope>
    <source>
        <strain evidence="11">KCTC 42248</strain>
    </source>
</reference>
<evidence type="ECO:0000256" key="3">
    <source>
        <dbReference type="ARBA" id="ARBA00022598"/>
    </source>
</evidence>
<protein>
    <recommendedName>
        <fullName evidence="8">tRNA(Ile)-lysidine synthase</fullName>
        <ecNumber evidence="8">6.3.4.19</ecNumber>
    </recommendedName>
    <alternativeName>
        <fullName evidence="8">tRNA(Ile)-2-lysyl-cytidine synthase</fullName>
    </alternativeName>
    <alternativeName>
        <fullName evidence="8">tRNA(Ile)-lysidine synthetase</fullName>
    </alternativeName>
</protein>
<dbReference type="Proteomes" id="UP001597393">
    <property type="component" value="Unassembled WGS sequence"/>
</dbReference>
<proteinExistence type="inferred from homology"/>
<evidence type="ECO:0000256" key="7">
    <source>
        <dbReference type="ARBA" id="ARBA00048539"/>
    </source>
</evidence>
<keyword evidence="4 8" id="KW-0819">tRNA processing</keyword>